<dbReference type="AlphaFoldDB" id="A0A316U4Q9"/>
<accession>A0A316U4Q9</accession>
<dbReference type="GeneID" id="37011559"/>
<dbReference type="Proteomes" id="UP000245942">
    <property type="component" value="Unassembled WGS sequence"/>
</dbReference>
<organism evidence="1 2">
    <name type="scientific">Pseudomicrostroma glucosiphilum</name>
    <dbReference type="NCBI Taxonomy" id="1684307"/>
    <lineage>
        <taxon>Eukaryota</taxon>
        <taxon>Fungi</taxon>
        <taxon>Dikarya</taxon>
        <taxon>Basidiomycota</taxon>
        <taxon>Ustilaginomycotina</taxon>
        <taxon>Exobasidiomycetes</taxon>
        <taxon>Microstromatales</taxon>
        <taxon>Microstromatales incertae sedis</taxon>
        <taxon>Pseudomicrostroma</taxon>
    </lineage>
</organism>
<dbReference type="EMBL" id="KZ819329">
    <property type="protein sequence ID" value="PWN20160.1"/>
    <property type="molecule type" value="Genomic_DNA"/>
</dbReference>
<protein>
    <submittedName>
        <fullName evidence="1">Uncharacterized protein</fullName>
    </submittedName>
</protein>
<keyword evidence="2" id="KW-1185">Reference proteome</keyword>
<proteinExistence type="predicted"/>
<evidence type="ECO:0000313" key="2">
    <source>
        <dbReference type="Proteomes" id="UP000245942"/>
    </source>
</evidence>
<evidence type="ECO:0000313" key="1">
    <source>
        <dbReference type="EMBL" id="PWN20160.1"/>
    </source>
</evidence>
<dbReference type="RefSeq" id="XP_025347320.1">
    <property type="nucleotide sequence ID" value="XM_025489825.1"/>
</dbReference>
<reference evidence="1 2" key="1">
    <citation type="journal article" date="2018" name="Mol. Biol. Evol.">
        <title>Broad Genomic Sampling Reveals a Smut Pathogenic Ancestry of the Fungal Clade Ustilaginomycotina.</title>
        <authorList>
            <person name="Kijpornyongpan T."/>
            <person name="Mondo S.J."/>
            <person name="Barry K."/>
            <person name="Sandor L."/>
            <person name="Lee J."/>
            <person name="Lipzen A."/>
            <person name="Pangilinan J."/>
            <person name="LaButti K."/>
            <person name="Hainaut M."/>
            <person name="Henrissat B."/>
            <person name="Grigoriev I.V."/>
            <person name="Spatafora J.W."/>
            <person name="Aime M.C."/>
        </authorList>
    </citation>
    <scope>NUCLEOTIDE SEQUENCE [LARGE SCALE GENOMIC DNA]</scope>
    <source>
        <strain evidence="1 2">MCA 4718</strain>
    </source>
</reference>
<name>A0A316U4Q9_9BASI</name>
<sequence>MRIFRTTLHSCSFKSRNGSVRAFNSGVSTASADGKAESPTIGTARVEQAKQRCRKDSERDGGVAHGASMRMLRLSWTSWERCPSLASPFEVHRLGFSSRTALGELFRDFTFTCLVWLCLCFKFALTFNHIVQDGPSVVTAPSSGSHQTGATTLDGARLHSTGIVRLNRGSH</sequence>
<gene>
    <name evidence="1" type="ORF">BCV69DRAFT_221901</name>
</gene>